<dbReference type="AlphaFoldDB" id="A1RZP0"/>
<dbReference type="InterPro" id="IPR053857">
    <property type="entry name" value="Csx1_CARF"/>
</dbReference>
<dbReference type="InterPro" id="IPR010171">
    <property type="entry name" value="CRISPR_Csx1"/>
</dbReference>
<dbReference type="InterPro" id="IPR019016">
    <property type="entry name" value="Csx1-like_HEPN"/>
</dbReference>
<evidence type="ECO:0000313" key="3">
    <source>
        <dbReference type="EMBL" id="ABL78670.1"/>
    </source>
</evidence>
<evidence type="ECO:0000313" key="4">
    <source>
        <dbReference type="Proteomes" id="UP000000641"/>
    </source>
</evidence>
<dbReference type="EMBL" id="CP000505">
    <property type="protein sequence ID" value="ABL78670.1"/>
    <property type="molecule type" value="Genomic_DNA"/>
</dbReference>
<dbReference type="NCBIfam" id="TIGR02549">
    <property type="entry name" value="CRISPR_DxTHG"/>
    <property type="match status" value="1"/>
</dbReference>
<protein>
    <submittedName>
        <fullName evidence="3">CRISPR-associated protein, MJ1666 family</fullName>
    </submittedName>
</protein>
<dbReference type="SUPFAM" id="SSF160980">
    <property type="entry name" value="SSO1389-like"/>
    <property type="match status" value="1"/>
</dbReference>
<dbReference type="eggNOG" id="arCOG03433">
    <property type="taxonomic scope" value="Archaea"/>
</dbReference>
<dbReference type="InterPro" id="IPR013383">
    <property type="entry name" value="CRISPR-assoc_prot_DxTHG_CS"/>
</dbReference>
<accession>A1RZP0</accession>
<dbReference type="STRING" id="368408.Tpen_1272"/>
<dbReference type="Pfam" id="PF09455">
    <property type="entry name" value="Csx1_HEPN"/>
    <property type="match status" value="1"/>
</dbReference>
<dbReference type="PANTHER" id="PTHR37169:SF1">
    <property type="entry name" value="CRISPR SYSTEM ENDORIBONUCLEASE CSX1"/>
    <property type="match status" value="1"/>
</dbReference>
<dbReference type="Pfam" id="PF22230">
    <property type="entry name" value="Csx1_CARF"/>
    <property type="match status" value="1"/>
</dbReference>
<dbReference type="Gene3D" id="3.40.50.10640">
    <property type="entry name" value="SSO1389-like"/>
    <property type="match status" value="1"/>
</dbReference>
<dbReference type="RefSeq" id="WP_011752935.1">
    <property type="nucleotide sequence ID" value="NC_008698.1"/>
</dbReference>
<reference evidence="4" key="1">
    <citation type="journal article" date="2008" name="J. Bacteriol.">
        <title>Genome sequence of Thermofilum pendens reveals an exceptional loss of biosynthetic pathways without genome reduction.</title>
        <authorList>
            <person name="Anderson I."/>
            <person name="Rodriguez J."/>
            <person name="Susanti D."/>
            <person name="Porat I."/>
            <person name="Reich C."/>
            <person name="Ulrich L.E."/>
            <person name="Elkins J.G."/>
            <person name="Mavromatis K."/>
            <person name="Lykidis A."/>
            <person name="Kim E."/>
            <person name="Thompson L.S."/>
            <person name="Nolan M."/>
            <person name="Land M."/>
            <person name="Copeland A."/>
            <person name="Lapidus A."/>
            <person name="Lucas S."/>
            <person name="Detter C."/>
            <person name="Zhulin I.B."/>
            <person name="Olsen G.J."/>
            <person name="Whitman W."/>
            <person name="Mukhopadhyay B."/>
            <person name="Bristow J."/>
            <person name="Kyrpides N."/>
        </authorList>
    </citation>
    <scope>NUCLEOTIDE SEQUENCE [LARGE SCALE GENOMIC DNA]</scope>
    <source>
        <strain evidence="4">DSM 2475 / Hrk 5</strain>
    </source>
</reference>
<dbReference type="OrthoDB" id="27811at2157"/>
<evidence type="ECO:0000259" key="2">
    <source>
        <dbReference type="Pfam" id="PF22230"/>
    </source>
</evidence>
<keyword evidence="4" id="KW-1185">Reference proteome</keyword>
<dbReference type="CDD" id="cd09728">
    <property type="entry name" value="Csx1_III-U"/>
    <property type="match status" value="1"/>
</dbReference>
<dbReference type="Proteomes" id="UP000000641">
    <property type="component" value="Chromosome"/>
</dbReference>
<dbReference type="GeneID" id="4600739"/>
<evidence type="ECO:0000259" key="1">
    <source>
        <dbReference type="Pfam" id="PF09455"/>
    </source>
</evidence>
<dbReference type="NCBIfam" id="TIGR01897">
    <property type="entry name" value="cas_MJ1666"/>
    <property type="match status" value="1"/>
</dbReference>
<sequence>MGCRALLLATWGNPAQWNTARYELGGESDESFTSLGILCRHLSKSGCEARALVLVLESLLDAKLDKEPDGKRPGYAYLYERREELARLRGLLLEGRYGEAVEGLRSVVEGLAKSAGAGCSGGVAVEVLPAIGSFGGGVRFAGDVRNFHSFALLAAAREVLRGGPAPSKIVVDLTHGVNFMPTYAYEVAREAASLSLLAGSRSVEMEVYNSDPYPPGSEKPSLSLNLVRREEVREIRLPSEAGSLVEWRGGRPPSRFEEFRARASRFMGEKVYPVVASLYYPLPLALVYLASAQSWEEYLGVVEEARSLWASYTRVSGGTVERPVYVNPQAVYAALLAAAACKAVREEGLSNDVESLEKLNERVYRRVSEVHYALIAQELSQVEAGRFEEAAYPRKPDKRIMIAHAGLQKGFVRVERGEKKLLLYVGADGKPLKPEDPSAAESVRSLLAKAGLKH</sequence>
<proteinExistence type="predicted"/>
<gene>
    <name evidence="3" type="ordered locus">Tpen_1272</name>
</gene>
<feature type="domain" description="CRISPR system endoribonuclease Csx1-like HEPN" evidence="1">
    <location>
        <begin position="377"/>
        <end position="423"/>
    </location>
</feature>
<dbReference type="PANTHER" id="PTHR37169">
    <property type="entry name" value="CRISPR SYSTEM ENDORIBONUCLEASE CSX1-RELATED"/>
    <property type="match status" value="1"/>
</dbReference>
<dbReference type="InterPro" id="IPR052875">
    <property type="entry name" value="CRISPR_assoc_ribonuclease"/>
</dbReference>
<feature type="domain" description="CRISPR system endoribonuclease Csx1 CARF" evidence="2">
    <location>
        <begin position="6"/>
        <end position="212"/>
    </location>
</feature>
<dbReference type="KEGG" id="tpe:Tpen_1272"/>
<organism evidence="3 4">
    <name type="scientific">Thermofilum pendens (strain DSM 2475 / Hrk 5)</name>
    <dbReference type="NCBI Taxonomy" id="368408"/>
    <lineage>
        <taxon>Archaea</taxon>
        <taxon>Thermoproteota</taxon>
        <taxon>Thermoprotei</taxon>
        <taxon>Thermofilales</taxon>
        <taxon>Thermofilaceae</taxon>
        <taxon>Thermofilum</taxon>
    </lineage>
</organism>
<dbReference type="HOGENOM" id="CLU_528556_0_0_2"/>
<dbReference type="EnsemblBacteria" id="ABL78670">
    <property type="protein sequence ID" value="ABL78670"/>
    <property type="gene ID" value="Tpen_1272"/>
</dbReference>
<name>A1RZP0_THEPD</name>